<dbReference type="RefSeq" id="WP_089886180.1">
    <property type="nucleotide sequence ID" value="NZ_FNPF01000027.1"/>
</dbReference>
<name>A0A1H3NPS1_9RHOB</name>
<dbReference type="Proteomes" id="UP000199286">
    <property type="component" value="Unassembled WGS sequence"/>
</dbReference>
<dbReference type="Pfam" id="PF12146">
    <property type="entry name" value="Hydrolase_4"/>
    <property type="match status" value="1"/>
</dbReference>
<proteinExistence type="predicted"/>
<dbReference type="STRING" id="321339.SAMN05444340_1277"/>
<organism evidence="2 3">
    <name type="scientific">Citreimonas salinaria</name>
    <dbReference type="NCBI Taxonomy" id="321339"/>
    <lineage>
        <taxon>Bacteria</taxon>
        <taxon>Pseudomonadati</taxon>
        <taxon>Pseudomonadota</taxon>
        <taxon>Alphaproteobacteria</taxon>
        <taxon>Rhodobacterales</taxon>
        <taxon>Roseobacteraceae</taxon>
        <taxon>Citreimonas</taxon>
    </lineage>
</organism>
<dbReference type="EMBL" id="FNPF01000027">
    <property type="protein sequence ID" value="SDY90159.1"/>
    <property type="molecule type" value="Genomic_DNA"/>
</dbReference>
<dbReference type="PANTHER" id="PTHR11614">
    <property type="entry name" value="PHOSPHOLIPASE-RELATED"/>
    <property type="match status" value="1"/>
</dbReference>
<dbReference type="InterPro" id="IPR022742">
    <property type="entry name" value="Hydrolase_4"/>
</dbReference>
<evidence type="ECO:0000313" key="2">
    <source>
        <dbReference type="EMBL" id="SDY90159.1"/>
    </source>
</evidence>
<sequence length="327" mass="35128">MQPATAPFHASLAGFDGAAEALWLEAQDGVRLRAVLFRPTVARSGSTTGATPGTVLLFPGRTEYAEKYGHVAQALCAHGHHVLAIDWRGQGLADRLLPDPLIGHVAHFSDYQHDVAALRDAVRTLGLPEPLHMLAHSMGGCIGLRAAMDGLDIASCAFSGPMWGIRISAMMRPAAWAVAWGSRRVGLSHRLAPGTGAASYIAGAEFDDNTLTTDRAMWDYMRAQIDAVPEFGLAGPSMHWLHEALGECRALARRPSPALPCMTWVGGNERIVDVPRIHERMARWPGGSLETVPGAGHEVLMTDENTRTRILEACARHFADSARGLAA</sequence>
<dbReference type="SUPFAM" id="SSF53474">
    <property type="entry name" value="alpha/beta-Hydrolases"/>
    <property type="match status" value="1"/>
</dbReference>
<keyword evidence="3" id="KW-1185">Reference proteome</keyword>
<protein>
    <submittedName>
        <fullName evidence="2">Lysophospholipase</fullName>
    </submittedName>
</protein>
<dbReference type="AlphaFoldDB" id="A0A1H3NPS1"/>
<evidence type="ECO:0000313" key="3">
    <source>
        <dbReference type="Proteomes" id="UP000199286"/>
    </source>
</evidence>
<dbReference type="OrthoDB" id="9788260at2"/>
<gene>
    <name evidence="2" type="ORF">SAMN05444340_1277</name>
</gene>
<accession>A0A1H3NPS1</accession>
<dbReference type="InterPro" id="IPR051044">
    <property type="entry name" value="MAG_DAG_Lipase"/>
</dbReference>
<dbReference type="InterPro" id="IPR029058">
    <property type="entry name" value="AB_hydrolase_fold"/>
</dbReference>
<reference evidence="2 3" key="1">
    <citation type="submission" date="2016-10" db="EMBL/GenBank/DDBJ databases">
        <authorList>
            <person name="de Groot N.N."/>
        </authorList>
    </citation>
    <scope>NUCLEOTIDE SEQUENCE [LARGE SCALE GENOMIC DNA]</scope>
    <source>
        <strain evidence="2 3">DSM 26880</strain>
    </source>
</reference>
<evidence type="ECO:0000259" key="1">
    <source>
        <dbReference type="Pfam" id="PF12146"/>
    </source>
</evidence>
<feature type="domain" description="Serine aminopeptidase S33" evidence="1">
    <location>
        <begin position="53"/>
        <end position="301"/>
    </location>
</feature>
<dbReference type="Gene3D" id="3.40.50.1820">
    <property type="entry name" value="alpha/beta hydrolase"/>
    <property type="match status" value="1"/>
</dbReference>